<dbReference type="OrthoDB" id="1431934at2759"/>
<dbReference type="InterPro" id="IPR002867">
    <property type="entry name" value="IBR_dom"/>
</dbReference>
<name>A0A815SLY2_9BILA</name>
<evidence type="ECO:0000256" key="8">
    <source>
        <dbReference type="ARBA" id="ARBA00022833"/>
    </source>
</evidence>
<dbReference type="SMART" id="SM00647">
    <property type="entry name" value="IBR"/>
    <property type="match status" value="2"/>
</dbReference>
<evidence type="ECO:0000256" key="10">
    <source>
        <dbReference type="SAM" id="MobiDB-lite"/>
    </source>
</evidence>
<comment type="catalytic activity">
    <reaction evidence="1">
        <text>[E2 ubiquitin-conjugating enzyme]-S-ubiquitinyl-L-cysteine + [acceptor protein]-L-lysine = [E2 ubiquitin-conjugating enzyme]-L-cysteine + [acceptor protein]-N(6)-ubiquitinyl-L-lysine.</text>
        <dbReference type="EC" id="2.3.2.31"/>
    </reaction>
</comment>
<dbReference type="Pfam" id="PF22191">
    <property type="entry name" value="IBR_1"/>
    <property type="match status" value="1"/>
</dbReference>
<evidence type="ECO:0000259" key="11">
    <source>
        <dbReference type="PROSITE" id="PS50089"/>
    </source>
</evidence>
<dbReference type="Proteomes" id="UP000663891">
    <property type="component" value="Unassembled WGS sequence"/>
</dbReference>
<feature type="compositionally biased region" description="Basic residues" evidence="10">
    <location>
        <begin position="116"/>
        <end position="126"/>
    </location>
</feature>
<dbReference type="InterPro" id="IPR044066">
    <property type="entry name" value="TRIAD_supradom"/>
</dbReference>
<dbReference type="AlphaFoldDB" id="A0A815SLY2"/>
<evidence type="ECO:0000256" key="7">
    <source>
        <dbReference type="ARBA" id="ARBA00022786"/>
    </source>
</evidence>
<evidence type="ECO:0000313" key="13">
    <source>
        <dbReference type="EMBL" id="CAF1489842.1"/>
    </source>
</evidence>
<feature type="region of interest" description="Disordered" evidence="10">
    <location>
        <begin position="249"/>
        <end position="281"/>
    </location>
</feature>
<evidence type="ECO:0000256" key="3">
    <source>
        <dbReference type="ARBA" id="ARBA00022679"/>
    </source>
</evidence>
<organism evidence="13 15">
    <name type="scientific">Adineta steineri</name>
    <dbReference type="NCBI Taxonomy" id="433720"/>
    <lineage>
        <taxon>Eukaryota</taxon>
        <taxon>Metazoa</taxon>
        <taxon>Spiralia</taxon>
        <taxon>Gnathifera</taxon>
        <taxon>Rotifera</taxon>
        <taxon>Eurotatoria</taxon>
        <taxon>Bdelloidea</taxon>
        <taxon>Adinetida</taxon>
        <taxon>Adinetidae</taxon>
        <taxon>Adineta</taxon>
    </lineage>
</organism>
<feature type="compositionally biased region" description="Acidic residues" evidence="10">
    <location>
        <begin position="249"/>
        <end position="268"/>
    </location>
</feature>
<feature type="region of interest" description="Disordered" evidence="10">
    <location>
        <begin position="91"/>
        <end position="133"/>
    </location>
</feature>
<dbReference type="GO" id="GO:0016567">
    <property type="term" value="P:protein ubiquitination"/>
    <property type="evidence" value="ECO:0007669"/>
    <property type="project" value="InterPro"/>
</dbReference>
<dbReference type="Gene3D" id="1.20.120.1750">
    <property type="match status" value="1"/>
</dbReference>
<dbReference type="Pfam" id="PF01485">
    <property type="entry name" value="IBR"/>
    <property type="match status" value="1"/>
</dbReference>
<keyword evidence="5" id="KW-0677">Repeat</keyword>
<dbReference type="PROSITE" id="PS50089">
    <property type="entry name" value="ZF_RING_2"/>
    <property type="match status" value="1"/>
</dbReference>
<keyword evidence="8" id="KW-0862">Zinc</keyword>
<evidence type="ECO:0000313" key="14">
    <source>
        <dbReference type="EMBL" id="CAF3802444.1"/>
    </source>
</evidence>
<evidence type="ECO:0000256" key="4">
    <source>
        <dbReference type="ARBA" id="ARBA00022723"/>
    </source>
</evidence>
<feature type="domain" description="RING-type" evidence="12">
    <location>
        <begin position="567"/>
        <end position="779"/>
    </location>
</feature>
<evidence type="ECO:0000256" key="2">
    <source>
        <dbReference type="ARBA" id="ARBA00012251"/>
    </source>
</evidence>
<reference evidence="13" key="1">
    <citation type="submission" date="2021-02" db="EMBL/GenBank/DDBJ databases">
        <authorList>
            <person name="Nowell W R."/>
        </authorList>
    </citation>
    <scope>NUCLEOTIDE SEQUENCE</scope>
</reference>
<protein>
    <recommendedName>
        <fullName evidence="2">RBR-type E3 ubiquitin transferase</fullName>
        <ecNumber evidence="2">2.3.2.31</ecNumber>
    </recommendedName>
</protein>
<feature type="compositionally biased region" description="Acidic residues" evidence="10">
    <location>
        <begin position="98"/>
        <end position="107"/>
    </location>
</feature>
<keyword evidence="4" id="KW-0479">Metal-binding</keyword>
<dbReference type="PROSITE" id="PS51873">
    <property type="entry name" value="TRIAD"/>
    <property type="match status" value="1"/>
</dbReference>
<proteinExistence type="predicted"/>
<dbReference type="Gene3D" id="3.30.40.10">
    <property type="entry name" value="Zinc/RING finger domain, C3HC4 (zinc finger)"/>
    <property type="match status" value="1"/>
</dbReference>
<comment type="caution">
    <text evidence="13">The sequence shown here is derived from an EMBL/GenBank/DDBJ whole genome shotgun (WGS) entry which is preliminary data.</text>
</comment>
<evidence type="ECO:0000256" key="9">
    <source>
        <dbReference type="PROSITE-ProRule" id="PRU00175"/>
    </source>
</evidence>
<dbReference type="PANTHER" id="PTHR11685">
    <property type="entry name" value="RBR FAMILY RING FINGER AND IBR DOMAIN-CONTAINING"/>
    <property type="match status" value="1"/>
</dbReference>
<gene>
    <name evidence="14" type="ORF">OKA104_LOCUS18563</name>
    <name evidence="13" type="ORF">VCS650_LOCUS41641</name>
</gene>
<dbReference type="GO" id="GO:0061630">
    <property type="term" value="F:ubiquitin protein ligase activity"/>
    <property type="evidence" value="ECO:0007669"/>
    <property type="project" value="UniProtKB-EC"/>
</dbReference>
<dbReference type="GO" id="GO:0008270">
    <property type="term" value="F:zinc ion binding"/>
    <property type="evidence" value="ECO:0007669"/>
    <property type="project" value="UniProtKB-KW"/>
</dbReference>
<feature type="domain" description="RING-type" evidence="11">
    <location>
        <begin position="571"/>
        <end position="616"/>
    </location>
</feature>
<evidence type="ECO:0000256" key="5">
    <source>
        <dbReference type="ARBA" id="ARBA00022737"/>
    </source>
</evidence>
<accession>A0A815SLY2</accession>
<evidence type="ECO:0000259" key="12">
    <source>
        <dbReference type="PROSITE" id="PS51873"/>
    </source>
</evidence>
<dbReference type="Proteomes" id="UP000663881">
    <property type="component" value="Unassembled WGS sequence"/>
</dbReference>
<dbReference type="InterPro" id="IPR001841">
    <property type="entry name" value="Znf_RING"/>
</dbReference>
<evidence type="ECO:0000256" key="1">
    <source>
        <dbReference type="ARBA" id="ARBA00001798"/>
    </source>
</evidence>
<keyword evidence="7" id="KW-0833">Ubl conjugation pathway</keyword>
<keyword evidence="6 9" id="KW-0863">Zinc-finger</keyword>
<dbReference type="EC" id="2.3.2.31" evidence="2"/>
<evidence type="ECO:0000256" key="6">
    <source>
        <dbReference type="ARBA" id="ARBA00022771"/>
    </source>
</evidence>
<dbReference type="EMBL" id="CAJOAY010001158">
    <property type="protein sequence ID" value="CAF3802444.1"/>
    <property type="molecule type" value="Genomic_DNA"/>
</dbReference>
<keyword evidence="3" id="KW-0808">Transferase</keyword>
<evidence type="ECO:0000313" key="15">
    <source>
        <dbReference type="Proteomes" id="UP000663891"/>
    </source>
</evidence>
<sequence>MASNENNDEKPNLRPTKRIAAGGKSIFLHHNPNHPSNKSYIQAAWNNTNEKTNENLTNKQDPFGIEQPHVEYSLNKQQRWNILNDFRRHLTNNQSDTSSDDELDVQSDSEQQQQKNRLKTKKKNSRRAIDNRETKYRLYEFHNTDQQASCVSITSNTGQQRTQVPKNTYMQGPLRSIRGKIGDSLHTNITEDNNERRTTAAADVTYYAVVPPPKEKQFANIRKQHSHKAKKVTLGVQRSKFTQMKESMDVGDDFAGDEEQTSTDDDAETTTPNYASQKPGHLHLNDFIPPISNDDNIPTTIISENLVTIDKFDPKASRFYIDDIDPSHKFRRQISREEKLYNRDKAIYLQRQKSTGKKHQADEKSHNHLMSLTFRSILLDKNDLSIEYLSKTYGKNFIHAQCYPTKYLLCLTDRLKSNKWSNQFDLFPTYSTLNSYLILLLNDDTSTNENFYRVQVGLNMDLYADTIEIESLYESTESIYKIDDLIDKTIEFITTLPFDTFKPIDSELNRRKLIQNEEDNELSESEFINKQIRHLHLLDKNHKQTKTILEDEQLNNDIPMEEYDLIKPDICTSCYRDMDDTIPMTALKSCAHWLCNDCWKQYLESSIKSIKIVLCPEWNCCSIVDVGTLLSLVNVRCMNIYERNIEKSLVNLSRSYVKCPSKSCSNIVQVIGSGIDHVQCRCSHEFCIHCKQEPHFPATCSAYRLYMDEVYRNGDFISDYNAITQIKGRNCISCNNFIEKNGGCNHMTCRCGAEFCWTCTAYWKDHNAADGTFRCPKEAVSLQEETLAKQHSTSRRFYINAIDHHHARILQNQSKQKENAKRLLGTIPLDKGSLFDSALVQSQVDKRQSVLRHLYEMVKYVAYLHRICEFIAVSAEGYGNNPSEFRNSLQPLAIAAFNMSQILEGGRGYKAIEQINQLYTTSEKIIERLRRAVTLRELRRINTTGYITS</sequence>
<dbReference type="InterPro" id="IPR013083">
    <property type="entry name" value="Znf_RING/FYVE/PHD"/>
</dbReference>
<dbReference type="InterPro" id="IPR031127">
    <property type="entry name" value="E3_UB_ligase_RBR"/>
</dbReference>
<dbReference type="SUPFAM" id="SSF57850">
    <property type="entry name" value="RING/U-box"/>
    <property type="match status" value="3"/>
</dbReference>
<dbReference type="EMBL" id="CAJNON010001871">
    <property type="protein sequence ID" value="CAF1489842.1"/>
    <property type="molecule type" value="Genomic_DNA"/>
</dbReference>
<feature type="region of interest" description="Disordered" evidence="10">
    <location>
        <begin position="1"/>
        <end position="38"/>
    </location>
</feature>